<dbReference type="PANTHER" id="PTHR42940">
    <property type="entry name" value="ALCOHOL DEHYDROGENASE 1-RELATED"/>
    <property type="match status" value="1"/>
</dbReference>
<dbReference type="InterPro" id="IPR013154">
    <property type="entry name" value="ADH-like_N"/>
</dbReference>
<evidence type="ECO:0000256" key="6">
    <source>
        <dbReference type="ARBA" id="ARBA00023027"/>
    </source>
</evidence>
<accession>A0A6G1GUZ2</accession>
<gene>
    <name evidence="9" type="ORF">K402DRAFT_395637</name>
</gene>
<proteinExistence type="inferred from homology"/>
<protein>
    <submittedName>
        <fullName evidence="9">NAD(P)-binding protein</fullName>
    </submittedName>
</protein>
<dbReference type="InterPro" id="IPR036291">
    <property type="entry name" value="NAD(P)-bd_dom_sf"/>
</dbReference>
<comment type="similarity">
    <text evidence="2 7">Belongs to the zinc-containing alcohol dehydrogenase family.</text>
</comment>
<dbReference type="Pfam" id="PF00107">
    <property type="entry name" value="ADH_zinc_N"/>
    <property type="match status" value="1"/>
</dbReference>
<comment type="cofactor">
    <cofactor evidence="1 7">
        <name>Zn(2+)</name>
        <dbReference type="ChEBI" id="CHEBI:29105"/>
    </cofactor>
</comment>
<reference evidence="9" key="1">
    <citation type="journal article" date="2020" name="Stud. Mycol.">
        <title>101 Dothideomycetes genomes: a test case for predicting lifestyles and emergence of pathogens.</title>
        <authorList>
            <person name="Haridas S."/>
            <person name="Albert R."/>
            <person name="Binder M."/>
            <person name="Bloem J."/>
            <person name="Labutti K."/>
            <person name="Salamov A."/>
            <person name="Andreopoulos B."/>
            <person name="Baker S."/>
            <person name="Barry K."/>
            <person name="Bills G."/>
            <person name="Bluhm B."/>
            <person name="Cannon C."/>
            <person name="Castanera R."/>
            <person name="Culley D."/>
            <person name="Daum C."/>
            <person name="Ezra D."/>
            <person name="Gonzalez J."/>
            <person name="Henrissat B."/>
            <person name="Kuo A."/>
            <person name="Liang C."/>
            <person name="Lipzen A."/>
            <person name="Lutzoni F."/>
            <person name="Magnuson J."/>
            <person name="Mondo S."/>
            <person name="Nolan M."/>
            <person name="Ohm R."/>
            <person name="Pangilinan J."/>
            <person name="Park H.-J."/>
            <person name="Ramirez L."/>
            <person name="Alfaro M."/>
            <person name="Sun H."/>
            <person name="Tritt A."/>
            <person name="Yoshinaga Y."/>
            <person name="Zwiers L.-H."/>
            <person name="Turgeon B."/>
            <person name="Goodwin S."/>
            <person name="Spatafora J."/>
            <person name="Crous P."/>
            <person name="Grigoriev I."/>
        </authorList>
    </citation>
    <scope>NUCLEOTIDE SEQUENCE</scope>
    <source>
        <strain evidence="9">CBS 113979</strain>
    </source>
</reference>
<dbReference type="PANTHER" id="PTHR42940:SF8">
    <property type="entry name" value="VACUOLAR PROTEIN SORTING-ASSOCIATED PROTEIN 11"/>
    <property type="match status" value="1"/>
</dbReference>
<dbReference type="PROSITE" id="PS00059">
    <property type="entry name" value="ADH_ZINC"/>
    <property type="match status" value="1"/>
</dbReference>
<feature type="domain" description="Enoyl reductase (ER)" evidence="8">
    <location>
        <begin position="16"/>
        <end position="347"/>
    </location>
</feature>
<dbReference type="SUPFAM" id="SSF51735">
    <property type="entry name" value="NAD(P)-binding Rossmann-fold domains"/>
    <property type="match status" value="1"/>
</dbReference>
<evidence type="ECO:0000256" key="3">
    <source>
        <dbReference type="ARBA" id="ARBA00022723"/>
    </source>
</evidence>
<evidence type="ECO:0000256" key="1">
    <source>
        <dbReference type="ARBA" id="ARBA00001947"/>
    </source>
</evidence>
<evidence type="ECO:0000256" key="2">
    <source>
        <dbReference type="ARBA" id="ARBA00008072"/>
    </source>
</evidence>
<dbReference type="SMART" id="SM00829">
    <property type="entry name" value="PKS_ER"/>
    <property type="match status" value="1"/>
</dbReference>
<dbReference type="SUPFAM" id="SSF50129">
    <property type="entry name" value="GroES-like"/>
    <property type="match status" value="1"/>
</dbReference>
<dbReference type="Pfam" id="PF08240">
    <property type="entry name" value="ADH_N"/>
    <property type="match status" value="1"/>
</dbReference>
<dbReference type="InterPro" id="IPR002328">
    <property type="entry name" value="ADH_Zn_CS"/>
</dbReference>
<keyword evidence="6" id="KW-0520">NAD</keyword>
<dbReference type="InterPro" id="IPR020843">
    <property type="entry name" value="ER"/>
</dbReference>
<evidence type="ECO:0000313" key="9">
    <source>
        <dbReference type="EMBL" id="KAF1984617.1"/>
    </source>
</evidence>
<organism evidence="9 10">
    <name type="scientific">Aulographum hederae CBS 113979</name>
    <dbReference type="NCBI Taxonomy" id="1176131"/>
    <lineage>
        <taxon>Eukaryota</taxon>
        <taxon>Fungi</taxon>
        <taxon>Dikarya</taxon>
        <taxon>Ascomycota</taxon>
        <taxon>Pezizomycotina</taxon>
        <taxon>Dothideomycetes</taxon>
        <taxon>Pleosporomycetidae</taxon>
        <taxon>Aulographales</taxon>
        <taxon>Aulographaceae</taxon>
    </lineage>
</organism>
<evidence type="ECO:0000259" key="8">
    <source>
        <dbReference type="SMART" id="SM00829"/>
    </source>
</evidence>
<evidence type="ECO:0000313" key="10">
    <source>
        <dbReference type="Proteomes" id="UP000800041"/>
    </source>
</evidence>
<keyword evidence="3 7" id="KW-0479">Metal-binding</keyword>
<keyword evidence="10" id="KW-1185">Reference proteome</keyword>
<dbReference type="GO" id="GO:0008270">
    <property type="term" value="F:zinc ion binding"/>
    <property type="evidence" value="ECO:0007669"/>
    <property type="project" value="InterPro"/>
</dbReference>
<keyword evidence="4 7" id="KW-0862">Zinc</keyword>
<dbReference type="EMBL" id="ML977167">
    <property type="protein sequence ID" value="KAF1984617.1"/>
    <property type="molecule type" value="Genomic_DNA"/>
</dbReference>
<dbReference type="OrthoDB" id="1879366at2759"/>
<dbReference type="Proteomes" id="UP000800041">
    <property type="component" value="Unassembled WGS sequence"/>
</dbReference>
<dbReference type="InterPro" id="IPR013149">
    <property type="entry name" value="ADH-like_C"/>
</dbReference>
<dbReference type="Gene3D" id="3.90.180.10">
    <property type="entry name" value="Medium-chain alcohol dehydrogenases, catalytic domain"/>
    <property type="match status" value="1"/>
</dbReference>
<evidence type="ECO:0000256" key="4">
    <source>
        <dbReference type="ARBA" id="ARBA00022833"/>
    </source>
</evidence>
<evidence type="ECO:0000256" key="7">
    <source>
        <dbReference type="RuleBase" id="RU361277"/>
    </source>
</evidence>
<name>A0A6G1GUZ2_9PEZI</name>
<dbReference type="AlphaFoldDB" id="A0A6G1GUZ2"/>
<evidence type="ECO:0000256" key="5">
    <source>
        <dbReference type="ARBA" id="ARBA00023002"/>
    </source>
</evidence>
<dbReference type="GO" id="GO:0004022">
    <property type="term" value="F:alcohol dehydrogenase (NAD+) activity"/>
    <property type="evidence" value="ECO:0007669"/>
    <property type="project" value="TreeGrafter"/>
</dbReference>
<dbReference type="GO" id="GO:0005737">
    <property type="term" value="C:cytoplasm"/>
    <property type="evidence" value="ECO:0007669"/>
    <property type="project" value="TreeGrafter"/>
</dbReference>
<dbReference type="FunFam" id="3.40.50.720:FF:000039">
    <property type="entry name" value="Alcohol dehydrogenase AdhP"/>
    <property type="match status" value="1"/>
</dbReference>
<dbReference type="Gene3D" id="3.40.50.720">
    <property type="entry name" value="NAD(P)-binding Rossmann-like Domain"/>
    <property type="match status" value="1"/>
</dbReference>
<dbReference type="InterPro" id="IPR011032">
    <property type="entry name" value="GroES-like_sf"/>
</dbReference>
<keyword evidence="5" id="KW-0560">Oxidoreductase</keyword>
<sequence>MGSLDPGMRYAAQYDKHTNEVEVNRTPIPSAKDNEILIKTKCASLCHSDLMLFWDHTSEKPEADKVTIGHENTGYVVALGKDVKGFQVGDKVGCLGCSYACYDCEGCQVHNLFCEKGTQRLHGFQCDGHFAVYSVADYRNAMVLPEGMDMVKSAPLFCAGITAYHVVNGCGLKEGQWLAVIGCGGLGHLAVQYAKAMGLKVIGIDISKSQLDAVKALGADHVINTMEEKNWESQIKDITSGGCHAAAVFSASNAAYTTAPKTLRINGLLMVAGIPQKPLSIDALDILLGKYRIAGRSSGVPQNMPEAIHFSQKHGINSHITTFNSIQDIHKLIEIMNSGKSAGRLGIVLD</sequence>